<dbReference type="Pfam" id="PF13639">
    <property type="entry name" value="zf-RING_2"/>
    <property type="match status" value="1"/>
</dbReference>
<keyword evidence="1" id="KW-0479">Metal-binding</keyword>
<keyword evidence="2" id="KW-1133">Transmembrane helix</keyword>
<organism evidence="4 5">
    <name type="scientific">Hepatospora eriocheir</name>
    <dbReference type="NCBI Taxonomy" id="1081669"/>
    <lineage>
        <taxon>Eukaryota</taxon>
        <taxon>Fungi</taxon>
        <taxon>Fungi incertae sedis</taxon>
        <taxon>Microsporidia</taxon>
        <taxon>Hepatosporidae</taxon>
        <taxon>Hepatospora</taxon>
    </lineage>
</organism>
<name>A0A1X0Q5Z2_9MICR</name>
<keyword evidence="2" id="KW-0472">Membrane</keyword>
<dbReference type="AlphaFoldDB" id="A0A1X0Q5Z2"/>
<proteinExistence type="predicted"/>
<reference evidence="4 5" key="1">
    <citation type="journal article" date="2017" name="Environ. Microbiol.">
        <title>Decay of the glycolytic pathway and adaptation to intranuclear parasitism within Enterocytozoonidae microsporidia.</title>
        <authorList>
            <person name="Wiredu Boakye D."/>
            <person name="Jaroenlak P."/>
            <person name="Prachumwat A."/>
            <person name="Williams T.A."/>
            <person name="Bateman K.S."/>
            <person name="Itsathitphaisarn O."/>
            <person name="Sritunyalucksana K."/>
            <person name="Paszkiewicz K.H."/>
            <person name="Moore K.A."/>
            <person name="Stentiford G.D."/>
            <person name="Williams B.A."/>
        </authorList>
    </citation>
    <scope>NUCLEOTIDE SEQUENCE [LARGE SCALE GENOMIC DNA]</scope>
    <source>
        <strain evidence="5">canceri</strain>
    </source>
</reference>
<gene>
    <name evidence="4" type="primary">HRD1</name>
    <name evidence="4" type="ORF">A0H76_1260</name>
</gene>
<dbReference type="GO" id="GO:0008270">
    <property type="term" value="F:zinc ion binding"/>
    <property type="evidence" value="ECO:0007669"/>
    <property type="project" value="UniProtKB-KW"/>
</dbReference>
<dbReference type="InterPro" id="IPR013083">
    <property type="entry name" value="Znf_RING/FYVE/PHD"/>
</dbReference>
<feature type="domain" description="RING-type" evidence="3">
    <location>
        <begin position="136"/>
        <end position="174"/>
    </location>
</feature>
<evidence type="ECO:0000313" key="5">
    <source>
        <dbReference type="Proteomes" id="UP000192501"/>
    </source>
</evidence>
<dbReference type="GO" id="GO:0006511">
    <property type="term" value="P:ubiquitin-dependent protein catabolic process"/>
    <property type="evidence" value="ECO:0007669"/>
    <property type="project" value="TreeGrafter"/>
</dbReference>
<feature type="transmembrane region" description="Helical" evidence="2">
    <location>
        <begin position="63"/>
        <end position="84"/>
    </location>
</feature>
<keyword evidence="1" id="KW-0862">Zinc</keyword>
<evidence type="ECO:0000259" key="3">
    <source>
        <dbReference type="PROSITE" id="PS50089"/>
    </source>
</evidence>
<keyword evidence="1" id="KW-0863">Zinc-finger</keyword>
<keyword evidence="2" id="KW-0812">Transmembrane</keyword>
<protein>
    <submittedName>
        <fullName evidence="4">HRD1</fullName>
    </submittedName>
</protein>
<feature type="transmembrane region" description="Helical" evidence="2">
    <location>
        <begin position="6"/>
        <end position="23"/>
    </location>
</feature>
<dbReference type="GO" id="GO:0061630">
    <property type="term" value="F:ubiquitin protein ligase activity"/>
    <property type="evidence" value="ECO:0007669"/>
    <property type="project" value="TreeGrafter"/>
</dbReference>
<dbReference type="SUPFAM" id="SSF57850">
    <property type="entry name" value="RING/U-box"/>
    <property type="match status" value="1"/>
</dbReference>
<accession>A0A1X0Q5Z2</accession>
<evidence type="ECO:0000313" key="4">
    <source>
        <dbReference type="EMBL" id="ORD94627.1"/>
    </source>
</evidence>
<dbReference type="Gene3D" id="3.30.40.10">
    <property type="entry name" value="Zinc/RING finger domain, C3HC4 (zinc finger)"/>
    <property type="match status" value="1"/>
</dbReference>
<dbReference type="EMBL" id="LTAI01001745">
    <property type="protein sequence ID" value="ORD94627.1"/>
    <property type="molecule type" value="Genomic_DNA"/>
</dbReference>
<dbReference type="PANTHER" id="PTHR22765">
    <property type="entry name" value="RING FINGER AND PROTEASE ASSOCIATED DOMAIN-CONTAINING"/>
    <property type="match status" value="1"/>
</dbReference>
<dbReference type="SMART" id="SM00184">
    <property type="entry name" value="RING"/>
    <property type="match status" value="1"/>
</dbReference>
<comment type="caution">
    <text evidence="4">The sequence shown here is derived from an EMBL/GenBank/DDBJ whole genome shotgun (WGS) entry which is preliminary data.</text>
</comment>
<evidence type="ECO:0000256" key="1">
    <source>
        <dbReference type="PROSITE-ProRule" id="PRU00175"/>
    </source>
</evidence>
<dbReference type="InterPro" id="IPR051826">
    <property type="entry name" value="E3_ubiquitin-ligase_domain"/>
</dbReference>
<sequence>MLIYGFSLGILTILVAYYTTGKFDIMYFSFNGLVFFEYFLLFLFLIKTSLLITLDIYEVENPIGVFIVNACYYVFKMLVVGYYAKSLSKFKLPIAYIKQLAEDFLSLKNKIRSYNGYLKTTRLLESLPDVETNEMCSICTDECVIAKELKCAHKFHMNCLKLWAYRESICPVCRVKIE</sequence>
<dbReference type="InterPro" id="IPR001841">
    <property type="entry name" value="Znf_RING"/>
</dbReference>
<dbReference type="VEuPathDB" id="MicrosporidiaDB:HERIO_1611"/>
<feature type="transmembrane region" description="Helical" evidence="2">
    <location>
        <begin position="35"/>
        <end position="57"/>
    </location>
</feature>
<evidence type="ECO:0000256" key="2">
    <source>
        <dbReference type="SAM" id="Phobius"/>
    </source>
</evidence>
<dbReference type="Proteomes" id="UP000192501">
    <property type="component" value="Unassembled WGS sequence"/>
</dbReference>
<dbReference type="PROSITE" id="PS50089">
    <property type="entry name" value="ZF_RING_2"/>
    <property type="match status" value="1"/>
</dbReference>
<dbReference type="VEuPathDB" id="MicrosporidiaDB:A0H76_1260"/>